<evidence type="ECO:0000256" key="2">
    <source>
        <dbReference type="SAM" id="SignalP"/>
    </source>
</evidence>
<feature type="region of interest" description="Disordered" evidence="1">
    <location>
        <begin position="217"/>
        <end position="245"/>
    </location>
</feature>
<evidence type="ECO:0000256" key="1">
    <source>
        <dbReference type="SAM" id="MobiDB-lite"/>
    </source>
</evidence>
<feature type="signal peptide" evidence="2">
    <location>
        <begin position="1"/>
        <end position="19"/>
    </location>
</feature>
<feature type="compositionally biased region" description="Basic and acidic residues" evidence="1">
    <location>
        <begin position="164"/>
        <end position="177"/>
    </location>
</feature>
<dbReference type="EMBL" id="HBFQ01019699">
    <property type="protein sequence ID" value="CAD8839481.1"/>
    <property type="molecule type" value="Transcribed_RNA"/>
</dbReference>
<name>A0A7S1A1A9_NOCSC</name>
<keyword evidence="2" id="KW-0732">Signal</keyword>
<accession>A0A7S1A1A9</accession>
<feature type="compositionally biased region" description="Basic and acidic residues" evidence="1">
    <location>
        <begin position="184"/>
        <end position="199"/>
    </location>
</feature>
<feature type="chain" id="PRO_5030691139" evidence="2">
    <location>
        <begin position="20"/>
        <end position="522"/>
    </location>
</feature>
<reference evidence="3" key="1">
    <citation type="submission" date="2021-01" db="EMBL/GenBank/DDBJ databases">
        <authorList>
            <person name="Corre E."/>
            <person name="Pelletier E."/>
            <person name="Niang G."/>
            <person name="Scheremetjew M."/>
            <person name="Finn R."/>
            <person name="Kale V."/>
            <person name="Holt S."/>
            <person name="Cochrane G."/>
            <person name="Meng A."/>
            <person name="Brown T."/>
            <person name="Cohen L."/>
        </authorList>
    </citation>
    <scope>NUCLEOTIDE SEQUENCE</scope>
</reference>
<feature type="region of interest" description="Disordered" evidence="1">
    <location>
        <begin position="124"/>
        <end position="201"/>
    </location>
</feature>
<gene>
    <name evidence="3" type="ORF">NSCI0253_LOCUS13829</name>
</gene>
<sequence length="522" mass="58213">MGSRMARVVASIAMPVARGVLRLTWSLLRTATSCALSATKKVFSLAMETVKLHVGTPILKVSRTDRLRSSLKSRFFTVADNLGGVEQESPNAVSRRESPQAAVQAFLGHDADRLVPEFCEASGSRCSGCEATDDPGPKSSTSEPLSDANVRLSREQCAEDELEQEVRLNSEQERVQEAQELEQEAPHEREKQDELHEQNEVVSEEIVVTLRDHEELEELEEQQEEKLEEVSAVEDSDGDDGRPANGTMTLQRLRARMLGEANALRRAVSDVRQAHPGVRFSVRVDREPAYVMLFGRDISSACVALTARVQLDVEQPIEDFFAIHFTMRRPEDLPQDEALSDALLENEWVDVRSSERIAEVCDEHRTGPLQAPQSVFRRRLRDMISDDMHVFMDSNPYASWGRDDVRIDFVGLLPEAWDTAMELVLSCEARGVYLSRRFEALFWSHGRLRKRLEDQVSCALSHLKGSAVQCSAGFGLVGEDVSSFEDLAANISAVVSGGVPPGWHRLEWMPHGAGAVAHFTYS</sequence>
<proteinExistence type="predicted"/>
<protein>
    <submittedName>
        <fullName evidence="3">Uncharacterized protein</fullName>
    </submittedName>
</protein>
<organism evidence="3">
    <name type="scientific">Noctiluca scintillans</name>
    <name type="common">Sea sparkle</name>
    <name type="synonym">Red tide dinoflagellate</name>
    <dbReference type="NCBI Taxonomy" id="2966"/>
    <lineage>
        <taxon>Eukaryota</taxon>
        <taxon>Sar</taxon>
        <taxon>Alveolata</taxon>
        <taxon>Dinophyceae</taxon>
        <taxon>Noctilucales</taxon>
        <taxon>Noctilucaceae</taxon>
        <taxon>Noctiluca</taxon>
    </lineage>
</organism>
<dbReference type="AlphaFoldDB" id="A0A7S1A1A9"/>
<evidence type="ECO:0000313" key="3">
    <source>
        <dbReference type="EMBL" id="CAD8839481.1"/>
    </source>
</evidence>